<dbReference type="PANTHER" id="PTHR12128:SF52">
    <property type="entry name" value="4-HYDROXY-2-OXOGLUTARATE ALDOLASE, MITOCHONDRIAL-RELATED"/>
    <property type="match status" value="1"/>
</dbReference>
<reference evidence="5 6" key="1">
    <citation type="submission" date="2016-03" db="EMBL/GenBank/DDBJ databases">
        <title>Comparative genomics of Pseudogymnoascus destructans, the fungus causing white-nose syndrome of bats.</title>
        <authorList>
            <person name="Palmer J.M."/>
            <person name="Drees K.P."/>
            <person name="Foster J.T."/>
            <person name="Lindner D.L."/>
        </authorList>
    </citation>
    <scope>NUCLEOTIDE SEQUENCE [LARGE SCALE GENOMIC DNA]</scope>
    <source>
        <strain evidence="5 6">UAMH 10579</strain>
    </source>
</reference>
<evidence type="ECO:0000256" key="2">
    <source>
        <dbReference type="PIRSR" id="PIRSR001365-1"/>
    </source>
</evidence>
<feature type="binding site" evidence="3">
    <location>
        <position position="250"/>
    </location>
    <ligand>
        <name>pyruvate</name>
        <dbReference type="ChEBI" id="CHEBI:15361"/>
    </ligand>
</feature>
<gene>
    <name evidence="5" type="ORF">VE01_04406</name>
</gene>
<evidence type="ECO:0000256" key="1">
    <source>
        <dbReference type="PIRNR" id="PIRNR001365"/>
    </source>
</evidence>
<dbReference type="RefSeq" id="XP_018131195.2">
    <property type="nucleotide sequence ID" value="XM_018273880.2"/>
</dbReference>
<dbReference type="EMBL" id="KV460222">
    <property type="protein sequence ID" value="OBT97462.2"/>
    <property type="molecule type" value="Genomic_DNA"/>
</dbReference>
<evidence type="ECO:0000313" key="5">
    <source>
        <dbReference type="EMBL" id="OBT97462.2"/>
    </source>
</evidence>
<comment type="similarity">
    <text evidence="1">Belongs to the DapA family.</text>
</comment>
<dbReference type="PRINTS" id="PR00146">
    <property type="entry name" value="DHPICSNTHASE"/>
</dbReference>
<protein>
    <recommendedName>
        <fullName evidence="7">4-hydroxy-2-oxoglutarate aldolase, mitochondrial</fullName>
    </recommendedName>
</protein>
<evidence type="ECO:0008006" key="7">
    <source>
        <dbReference type="Google" id="ProtNLM"/>
    </source>
</evidence>
<reference evidence="6" key="2">
    <citation type="journal article" date="2018" name="Nat. Commun.">
        <title>Extreme sensitivity to ultraviolet light in the fungal pathogen causing white-nose syndrome of bats.</title>
        <authorList>
            <person name="Palmer J.M."/>
            <person name="Drees K.P."/>
            <person name="Foster J.T."/>
            <person name="Lindner D.L."/>
        </authorList>
    </citation>
    <scope>NUCLEOTIDE SEQUENCE [LARGE SCALE GENOMIC DNA]</scope>
    <source>
        <strain evidence="6">UAMH 10579</strain>
    </source>
</reference>
<dbReference type="GeneID" id="28837792"/>
<name>A0A1B8GNN8_9PEZI</name>
<proteinExistence type="inferred from homology"/>
<dbReference type="PIRSF" id="PIRSF001365">
    <property type="entry name" value="DHDPS"/>
    <property type="match status" value="1"/>
</dbReference>
<dbReference type="Proteomes" id="UP000091956">
    <property type="component" value="Unassembled WGS sequence"/>
</dbReference>
<dbReference type="PANTHER" id="PTHR12128">
    <property type="entry name" value="DIHYDRODIPICOLINATE SYNTHASE"/>
    <property type="match status" value="1"/>
</dbReference>
<feature type="compositionally biased region" description="Low complexity" evidence="4">
    <location>
        <begin position="1"/>
        <end position="17"/>
    </location>
</feature>
<accession>A0A1B8GNN8</accession>
<dbReference type="SUPFAM" id="SSF51569">
    <property type="entry name" value="Aldolase"/>
    <property type="match status" value="1"/>
</dbReference>
<dbReference type="SMART" id="SM01130">
    <property type="entry name" value="DHDPS"/>
    <property type="match status" value="1"/>
</dbReference>
<dbReference type="InterPro" id="IPR002220">
    <property type="entry name" value="DapA-like"/>
</dbReference>
<evidence type="ECO:0000256" key="3">
    <source>
        <dbReference type="PIRSR" id="PIRSR001365-2"/>
    </source>
</evidence>
<feature type="active site" description="Proton donor/acceptor" evidence="2">
    <location>
        <position position="179"/>
    </location>
</feature>
<dbReference type="GO" id="GO:0008840">
    <property type="term" value="F:4-hydroxy-tetrahydrodipicolinate synthase activity"/>
    <property type="evidence" value="ECO:0007669"/>
    <property type="project" value="TreeGrafter"/>
</dbReference>
<evidence type="ECO:0000313" key="6">
    <source>
        <dbReference type="Proteomes" id="UP000091956"/>
    </source>
</evidence>
<organism evidence="5 6">
    <name type="scientific">Pseudogymnoascus verrucosus</name>
    <dbReference type="NCBI Taxonomy" id="342668"/>
    <lineage>
        <taxon>Eukaryota</taxon>
        <taxon>Fungi</taxon>
        <taxon>Dikarya</taxon>
        <taxon>Ascomycota</taxon>
        <taxon>Pezizomycotina</taxon>
        <taxon>Leotiomycetes</taxon>
        <taxon>Thelebolales</taxon>
        <taxon>Thelebolaceae</taxon>
        <taxon>Pseudogymnoascus</taxon>
    </lineage>
</organism>
<dbReference type="STRING" id="342668.A0A1B8GNN8"/>
<dbReference type="InterPro" id="IPR013785">
    <property type="entry name" value="Aldolase_TIM"/>
</dbReference>
<keyword evidence="1" id="KW-0456">Lyase</keyword>
<dbReference type="Gene3D" id="3.20.20.70">
    <property type="entry name" value="Aldolase class I"/>
    <property type="match status" value="1"/>
</dbReference>
<dbReference type="CDD" id="cd00408">
    <property type="entry name" value="DHDPS-like"/>
    <property type="match status" value="1"/>
</dbReference>
<dbReference type="AlphaFoldDB" id="A0A1B8GNN8"/>
<evidence type="ECO:0000256" key="4">
    <source>
        <dbReference type="SAM" id="MobiDB-lite"/>
    </source>
</evidence>
<keyword evidence="6" id="KW-1185">Reference proteome</keyword>
<feature type="active site" description="Schiff-base intermediate with substrate" evidence="2">
    <location>
        <position position="208"/>
    </location>
</feature>
<dbReference type="Pfam" id="PF00701">
    <property type="entry name" value="DHDPS"/>
    <property type="match status" value="1"/>
</dbReference>
<sequence>MISSSTTSQQSTMTPSILEPSMSRANGHSQEFPQSAGVKLIPGFYVPTVAFFDPDTEAIDLATTRKHAIRLSQEGVTGLVTHGSNGEAVHLSHNERMQINSATREAMNSVGRSDMPLIVGCGAQSTRETIQLCKEASESGGQFTLVLPPSYYGGLLTKELIIQHFRDVADASPIPIIIYNFPSACSGLDLNSEAIITLSQHKNIVGVKLTCGNTGKLARVAADASAPFLTLGGSADFTLQTAVVGGHGIIGGLANIAPKACLKVLQLQNAGKAAEAVRMQHVVARGDWVAIKGGFVAVKVGLQAYYGYGGLPRRPCALPEKKDLETMNSELAELMQLENSL</sequence>
<feature type="region of interest" description="Disordered" evidence="4">
    <location>
        <begin position="1"/>
        <end position="31"/>
    </location>
</feature>